<feature type="region of interest" description="Disordered" evidence="5">
    <location>
        <begin position="67"/>
        <end position="111"/>
    </location>
</feature>
<dbReference type="PANTHER" id="PTHR47657">
    <property type="entry name" value="STEROL REGULATORY ELEMENT-BINDING PROTEIN ECM22"/>
    <property type="match status" value="1"/>
</dbReference>
<name>A0ABR4HD62_9EURO</name>
<feature type="region of interest" description="Disordered" evidence="5">
    <location>
        <begin position="1"/>
        <end position="20"/>
    </location>
</feature>
<dbReference type="SMART" id="SM00066">
    <property type="entry name" value="GAL4"/>
    <property type="match status" value="1"/>
</dbReference>
<dbReference type="InterPro" id="IPR001138">
    <property type="entry name" value="Zn2Cys6_DnaBD"/>
</dbReference>
<evidence type="ECO:0000256" key="3">
    <source>
        <dbReference type="ARBA" id="ARBA00023163"/>
    </source>
</evidence>
<evidence type="ECO:0000256" key="5">
    <source>
        <dbReference type="SAM" id="MobiDB-lite"/>
    </source>
</evidence>
<dbReference type="EMBL" id="JBFXLT010000040">
    <property type="protein sequence ID" value="KAL2813409.1"/>
    <property type="molecule type" value="Genomic_DNA"/>
</dbReference>
<keyword evidence="1" id="KW-0805">Transcription regulation</keyword>
<dbReference type="PROSITE" id="PS50048">
    <property type="entry name" value="ZN2_CY6_FUNGAL_2"/>
    <property type="match status" value="1"/>
</dbReference>
<accession>A0ABR4HD62</accession>
<feature type="domain" description="Zn(2)-C6 fungal-type" evidence="6">
    <location>
        <begin position="23"/>
        <end position="53"/>
    </location>
</feature>
<evidence type="ECO:0000256" key="1">
    <source>
        <dbReference type="ARBA" id="ARBA00023015"/>
    </source>
</evidence>
<protein>
    <recommendedName>
        <fullName evidence="6">Zn(2)-C6 fungal-type domain-containing protein</fullName>
    </recommendedName>
</protein>
<feature type="region of interest" description="Disordered" evidence="5">
    <location>
        <begin position="286"/>
        <end position="306"/>
    </location>
</feature>
<dbReference type="SUPFAM" id="SSF57701">
    <property type="entry name" value="Zn2/Cys6 DNA-binding domain"/>
    <property type="match status" value="1"/>
</dbReference>
<keyword evidence="8" id="KW-1185">Reference proteome</keyword>
<dbReference type="InterPro" id="IPR052400">
    <property type="entry name" value="Zn2-C6_fungal_TF"/>
</dbReference>
<organism evidence="7 8">
    <name type="scientific">Aspergillus granulosus</name>
    <dbReference type="NCBI Taxonomy" id="176169"/>
    <lineage>
        <taxon>Eukaryota</taxon>
        <taxon>Fungi</taxon>
        <taxon>Dikarya</taxon>
        <taxon>Ascomycota</taxon>
        <taxon>Pezizomycotina</taxon>
        <taxon>Eurotiomycetes</taxon>
        <taxon>Eurotiomycetidae</taxon>
        <taxon>Eurotiales</taxon>
        <taxon>Aspergillaceae</taxon>
        <taxon>Aspergillus</taxon>
        <taxon>Aspergillus subgen. Nidulantes</taxon>
    </lineage>
</organism>
<evidence type="ECO:0000259" key="6">
    <source>
        <dbReference type="PROSITE" id="PS50048"/>
    </source>
</evidence>
<evidence type="ECO:0000313" key="8">
    <source>
        <dbReference type="Proteomes" id="UP001610334"/>
    </source>
</evidence>
<keyword evidence="2" id="KW-0238">DNA-binding</keyword>
<dbReference type="CDD" id="cd00067">
    <property type="entry name" value="GAL4"/>
    <property type="match status" value="1"/>
</dbReference>
<comment type="caution">
    <text evidence="7">The sequence shown here is derived from an EMBL/GenBank/DDBJ whole genome shotgun (WGS) entry which is preliminary data.</text>
</comment>
<dbReference type="Proteomes" id="UP001610334">
    <property type="component" value="Unassembled WGS sequence"/>
</dbReference>
<dbReference type="InterPro" id="IPR036864">
    <property type="entry name" value="Zn2-C6_fun-type_DNA-bd_sf"/>
</dbReference>
<keyword evidence="4" id="KW-0539">Nucleus</keyword>
<feature type="compositionally biased region" description="Polar residues" evidence="5">
    <location>
        <begin position="67"/>
        <end position="85"/>
    </location>
</feature>
<proteinExistence type="predicted"/>
<sequence>MTPTVSGYMGKGARRTHTKSRLGCGNCKRRKIKCDEVKPSCRNCLRHSVECDYAFGSSNALFSTTLPESTPQDSLTFISSSQTNFEPPKRASQKRRDGAVSDLSERSSTPETLSALGNKSFQFTATDLALFHHLMTCPELGAGQSEWQTQMTRWGFQHHFFLRLLLAFSGFHLAQNPTQLRQIIGQDVNYATEAEKHFEAAVREAACVVPQISGCNGQVIYTGAVFIFTCSLARGPQPGEYLGFRDDGGAGCLSLFMGVRSILDICNNVLSLDVSTSHSYDFQGYTTESASAPEPPNPHTPLGTQSSAMPTDHINQLHFLLDNTYKPHQSNHLDYTRLLDGLAQTYNAVHPPPDSPVERISRFPYVFGWLYTLPDSVLYDLQRRHPLALTIFVFFTVLLKDMDVAWFIRGWPEHIMDGCWRNLDDFHRQFIMWPIQQLQGV</sequence>
<evidence type="ECO:0000313" key="7">
    <source>
        <dbReference type="EMBL" id="KAL2813409.1"/>
    </source>
</evidence>
<gene>
    <name evidence="7" type="ORF">BJX63DRAFT_394353</name>
</gene>
<dbReference type="PROSITE" id="PS00463">
    <property type="entry name" value="ZN2_CY6_FUNGAL_1"/>
    <property type="match status" value="1"/>
</dbReference>
<feature type="compositionally biased region" description="Basic and acidic residues" evidence="5">
    <location>
        <begin position="94"/>
        <end position="105"/>
    </location>
</feature>
<evidence type="ECO:0000256" key="2">
    <source>
        <dbReference type="ARBA" id="ARBA00023125"/>
    </source>
</evidence>
<dbReference type="Pfam" id="PF00172">
    <property type="entry name" value="Zn_clus"/>
    <property type="match status" value="1"/>
</dbReference>
<evidence type="ECO:0000256" key="4">
    <source>
        <dbReference type="ARBA" id="ARBA00023242"/>
    </source>
</evidence>
<dbReference type="PANTHER" id="PTHR47657:SF3">
    <property type="entry name" value="ORSELLINIC ACID_F9775 BIOSYNTHESIS CLUSTER PROTEIN D-RELATED"/>
    <property type="match status" value="1"/>
</dbReference>
<dbReference type="Gene3D" id="4.10.240.10">
    <property type="entry name" value="Zn(2)-C6 fungal-type DNA-binding domain"/>
    <property type="match status" value="1"/>
</dbReference>
<keyword evidence="3" id="KW-0804">Transcription</keyword>
<reference evidence="7 8" key="1">
    <citation type="submission" date="2024-07" db="EMBL/GenBank/DDBJ databases">
        <title>Section-level genome sequencing and comparative genomics of Aspergillus sections Usti and Cavernicolus.</title>
        <authorList>
            <consortium name="Lawrence Berkeley National Laboratory"/>
            <person name="Nybo J.L."/>
            <person name="Vesth T.C."/>
            <person name="Theobald S."/>
            <person name="Frisvad J.C."/>
            <person name="Larsen T.O."/>
            <person name="Kjaerboelling I."/>
            <person name="Rothschild-Mancinelli K."/>
            <person name="Lyhne E.K."/>
            <person name="Kogle M.E."/>
            <person name="Barry K."/>
            <person name="Clum A."/>
            <person name="Na H."/>
            <person name="Ledsgaard L."/>
            <person name="Lin J."/>
            <person name="Lipzen A."/>
            <person name="Kuo A."/>
            <person name="Riley R."/>
            <person name="Mondo S."/>
            <person name="Labutti K."/>
            <person name="Haridas S."/>
            <person name="Pangalinan J."/>
            <person name="Salamov A.A."/>
            <person name="Simmons B.A."/>
            <person name="Magnuson J.K."/>
            <person name="Chen J."/>
            <person name="Drula E."/>
            <person name="Henrissat B."/>
            <person name="Wiebenga A."/>
            <person name="Lubbers R.J."/>
            <person name="Gomes A.C."/>
            <person name="Makela M.R."/>
            <person name="Stajich J."/>
            <person name="Grigoriev I.V."/>
            <person name="Mortensen U.H."/>
            <person name="De Vries R.P."/>
            <person name="Baker S.E."/>
            <person name="Andersen M.R."/>
        </authorList>
    </citation>
    <scope>NUCLEOTIDE SEQUENCE [LARGE SCALE GENOMIC DNA]</scope>
    <source>
        <strain evidence="7 8">CBS 588.65</strain>
    </source>
</reference>